<dbReference type="InterPro" id="IPR051534">
    <property type="entry name" value="CBASS_pafABC_assoc_protein"/>
</dbReference>
<dbReference type="InterPro" id="IPR026881">
    <property type="entry name" value="WYL_dom"/>
</dbReference>
<dbReference type="PROSITE" id="PS52050">
    <property type="entry name" value="WYL"/>
    <property type="match status" value="1"/>
</dbReference>
<dbReference type="STRING" id="983917.RGE_17870"/>
<dbReference type="PIRSF" id="PIRSF015558">
    <property type="entry name" value="Txn_reg_DeoR_prd"/>
    <property type="match status" value="1"/>
</dbReference>
<feature type="region of interest" description="Disordered" evidence="1">
    <location>
        <begin position="14"/>
        <end position="36"/>
    </location>
</feature>
<dbReference type="EMBL" id="AP012320">
    <property type="protein sequence ID" value="BAL95128.1"/>
    <property type="molecule type" value="Genomic_DNA"/>
</dbReference>
<feature type="domain" description="DNA-binding transcriptional repressor CapW C-terminal dimerisation" evidence="3">
    <location>
        <begin position="239"/>
        <end position="307"/>
    </location>
</feature>
<evidence type="ECO:0000313" key="5">
    <source>
        <dbReference type="EMBL" id="BAL95128.1"/>
    </source>
</evidence>
<evidence type="ECO:0000259" key="4">
    <source>
        <dbReference type="Pfam" id="PF26109"/>
    </source>
</evidence>
<evidence type="ECO:0000313" key="6">
    <source>
        <dbReference type="Proteomes" id="UP000007883"/>
    </source>
</evidence>
<evidence type="ECO:0000259" key="3">
    <source>
        <dbReference type="Pfam" id="PF26107"/>
    </source>
</evidence>
<feature type="domain" description="WYL" evidence="2">
    <location>
        <begin position="152"/>
        <end position="220"/>
    </location>
</feature>
<dbReference type="PANTHER" id="PTHR34580:SF3">
    <property type="entry name" value="PROTEIN PAFB"/>
    <property type="match status" value="1"/>
</dbReference>
<dbReference type="eggNOG" id="COG2378">
    <property type="taxonomic scope" value="Bacteria"/>
</dbReference>
<dbReference type="Pfam" id="PF13280">
    <property type="entry name" value="WYL"/>
    <property type="match status" value="1"/>
</dbReference>
<proteinExistence type="predicted"/>
<name>I0HQ41_RUBGI</name>
<feature type="compositionally biased region" description="Polar residues" evidence="1">
    <location>
        <begin position="22"/>
        <end position="36"/>
    </location>
</feature>
<dbReference type="PANTHER" id="PTHR34580">
    <property type="match status" value="1"/>
</dbReference>
<evidence type="ECO:0000256" key="1">
    <source>
        <dbReference type="SAM" id="MobiDB-lite"/>
    </source>
</evidence>
<feature type="domain" description="DNA-binding transcriptional repressor CapW winged helix-turn-helix" evidence="4">
    <location>
        <begin position="39"/>
        <end position="118"/>
    </location>
</feature>
<dbReference type="InterPro" id="IPR059019">
    <property type="entry name" value="WHD_CapW"/>
</dbReference>
<accession>I0HQ41</accession>
<gene>
    <name evidence="5" type="ordered locus">RGE_17870</name>
</gene>
<dbReference type="InterPro" id="IPR016634">
    <property type="entry name" value="CapW-like"/>
</dbReference>
<dbReference type="HOGENOM" id="CLU_054168_2_0_4"/>
<sequence>MYGYFFYTHTGCSDSPARPSTHKMTQSPKQPKTTSRWGQERRLEFIDVRLRWDGRINRSDLTTFFGISVPQASLDIARYVELAPDNAVYDRSARVYLAGERFKPLYPSNTPQRFLNELLAQAAGVLQPELTFIGWTPSTGLTASPGRQVPAEVLLPLLAAIREGKQVQVSYQSMSSMEPVERHLSPHAIAFDGFRWHVRAHCHRREQYLDFVIARIIEARATDETAVAGDKDEAWHRKVSLLLGPNPALSVAAQRVIELDYGMTNGRVTLDCRQALLFYTLKRLGLLAGQEAPPEAQQIALLNRPEVLPYLPKTSMASD</sequence>
<dbReference type="KEGG" id="rge:RGE_17870"/>
<reference evidence="5 6" key="1">
    <citation type="journal article" date="2012" name="J. Bacteriol.">
        <title>Complete genome sequence of phototrophic betaproteobacterium Rubrivivax gelatinosus IL144.</title>
        <authorList>
            <person name="Nagashima S."/>
            <person name="Kamimura A."/>
            <person name="Shimizu T."/>
            <person name="Nakamura-isaki S."/>
            <person name="Aono E."/>
            <person name="Sakamoto K."/>
            <person name="Ichikawa N."/>
            <person name="Nakazawa H."/>
            <person name="Sekine M."/>
            <person name="Yamazaki S."/>
            <person name="Fujita N."/>
            <person name="Shimada K."/>
            <person name="Hanada S."/>
            <person name="Nagashima K.V.P."/>
        </authorList>
    </citation>
    <scope>NUCLEOTIDE SEQUENCE [LARGE SCALE GENOMIC DNA]</scope>
    <source>
        <strain evidence="6">NBRC 100245 / IL144</strain>
    </source>
</reference>
<protein>
    <submittedName>
        <fullName evidence="5">Uncharacterized protein</fullName>
    </submittedName>
</protein>
<evidence type="ECO:0000259" key="2">
    <source>
        <dbReference type="Pfam" id="PF13280"/>
    </source>
</evidence>
<dbReference type="Proteomes" id="UP000007883">
    <property type="component" value="Chromosome"/>
</dbReference>
<dbReference type="Pfam" id="PF26107">
    <property type="entry name" value="BrxR_CTD"/>
    <property type="match status" value="1"/>
</dbReference>
<dbReference type="Pfam" id="PF26109">
    <property type="entry name" value="WHD_BrxR"/>
    <property type="match status" value="1"/>
</dbReference>
<keyword evidence="6" id="KW-1185">Reference proteome</keyword>
<organism evidence="5 6">
    <name type="scientific">Rubrivivax gelatinosus (strain NBRC 100245 / IL144)</name>
    <dbReference type="NCBI Taxonomy" id="983917"/>
    <lineage>
        <taxon>Bacteria</taxon>
        <taxon>Pseudomonadati</taxon>
        <taxon>Pseudomonadota</taxon>
        <taxon>Betaproteobacteria</taxon>
        <taxon>Burkholderiales</taxon>
        <taxon>Sphaerotilaceae</taxon>
        <taxon>Rubrivivax</taxon>
    </lineage>
</organism>
<dbReference type="InterPro" id="IPR059020">
    <property type="entry name" value="CapW_CTD"/>
</dbReference>
<dbReference type="AlphaFoldDB" id="I0HQ41"/>